<keyword evidence="10" id="KW-0833">Ubl conjugation pathway</keyword>
<organism evidence="18 19">
    <name type="scientific">Prunus avium</name>
    <name type="common">Cherry</name>
    <name type="synonym">Cerasus avium</name>
    <dbReference type="NCBI Taxonomy" id="42229"/>
    <lineage>
        <taxon>Eukaryota</taxon>
        <taxon>Viridiplantae</taxon>
        <taxon>Streptophyta</taxon>
        <taxon>Embryophyta</taxon>
        <taxon>Tracheophyta</taxon>
        <taxon>Spermatophyta</taxon>
        <taxon>Magnoliopsida</taxon>
        <taxon>eudicotyledons</taxon>
        <taxon>Gunneridae</taxon>
        <taxon>Pentapetalae</taxon>
        <taxon>rosids</taxon>
        <taxon>fabids</taxon>
        <taxon>Rosales</taxon>
        <taxon>Rosaceae</taxon>
        <taxon>Amygdaloideae</taxon>
        <taxon>Amygdaleae</taxon>
        <taxon>Prunus</taxon>
    </lineage>
</organism>
<keyword evidence="6 16" id="KW-0812">Transmembrane</keyword>
<comment type="pathway">
    <text evidence="3">Protein modification; protein ubiquitination.</text>
</comment>
<feature type="domain" description="RING-type" evidence="17">
    <location>
        <begin position="171"/>
        <end position="213"/>
    </location>
</feature>
<gene>
    <name evidence="19" type="primary">LOC110751111</name>
</gene>
<dbReference type="GO" id="GO:0061630">
    <property type="term" value="F:ubiquitin protein ligase activity"/>
    <property type="evidence" value="ECO:0007669"/>
    <property type="project" value="UniProtKB-EC"/>
</dbReference>
<evidence type="ECO:0000256" key="14">
    <source>
        <dbReference type="ARBA" id="ARBA00024209"/>
    </source>
</evidence>
<dbReference type="InterPro" id="IPR013083">
    <property type="entry name" value="Znf_RING/FYVE/PHD"/>
</dbReference>
<keyword evidence="7" id="KW-0479">Metal-binding</keyword>
<dbReference type="PROSITE" id="PS50089">
    <property type="entry name" value="ZF_RING_2"/>
    <property type="match status" value="1"/>
</dbReference>
<dbReference type="EC" id="2.3.2.27" evidence="4"/>
<feature type="transmembrane region" description="Helical" evidence="16">
    <location>
        <begin position="20"/>
        <end position="40"/>
    </location>
</feature>
<keyword evidence="11" id="KW-0862">Zinc</keyword>
<proteinExistence type="inferred from homology"/>
<name>A0A6P5RVV5_PRUAV</name>
<comment type="similarity">
    <text evidence="14">Belongs to the RING-type zinc finger family. ATL subfamily.</text>
</comment>
<dbReference type="Proteomes" id="UP000515124">
    <property type="component" value="Unplaced"/>
</dbReference>
<keyword evidence="18" id="KW-1185">Reference proteome</keyword>
<evidence type="ECO:0000313" key="19">
    <source>
        <dbReference type="RefSeq" id="XP_021807234.1"/>
    </source>
</evidence>
<keyword evidence="8" id="KW-0732">Signal</keyword>
<protein>
    <recommendedName>
        <fullName evidence="4">RING-type E3 ubiquitin transferase</fullName>
        <ecNumber evidence="4">2.3.2.27</ecNumber>
    </recommendedName>
</protein>
<dbReference type="PANTHER" id="PTHR46539">
    <property type="entry name" value="E3 UBIQUITIN-PROTEIN LIGASE ATL42"/>
    <property type="match status" value="1"/>
</dbReference>
<evidence type="ECO:0000256" key="3">
    <source>
        <dbReference type="ARBA" id="ARBA00004906"/>
    </source>
</evidence>
<dbReference type="Pfam" id="PF13639">
    <property type="entry name" value="zf-RING_2"/>
    <property type="match status" value="1"/>
</dbReference>
<dbReference type="GeneID" id="110751111"/>
<evidence type="ECO:0000256" key="13">
    <source>
        <dbReference type="ARBA" id="ARBA00023136"/>
    </source>
</evidence>
<evidence type="ECO:0000256" key="15">
    <source>
        <dbReference type="PROSITE-ProRule" id="PRU00175"/>
    </source>
</evidence>
<dbReference type="SMART" id="SM00184">
    <property type="entry name" value="RING"/>
    <property type="match status" value="1"/>
</dbReference>
<evidence type="ECO:0000256" key="7">
    <source>
        <dbReference type="ARBA" id="ARBA00022723"/>
    </source>
</evidence>
<dbReference type="KEGG" id="pavi:110751111"/>
<keyword evidence="13 16" id="KW-0472">Membrane</keyword>
<sequence length="475" mass="54875">MYSKPILPFSPKFSDFFTNSYLHICIYMYIQFFFSFTECFQKMIRILGQFQIFNFPMFHSSLIISILGCVVFHVEAQTSGPNFPSDDEQSNFEPSVAVVIGILAIMFALTFVLLVYAKFCHGRAYVGGNNHQRTGVISTSSRFSGIDKTVIEALPFFRFSSLRGSKEGLECAVCLSKFEDIEVLRLLPKCKHAFHISCIDHWLEKHSSCPLCRHRIGSEDLTFITYSDSMRVLWNSQSEHRQDSNIELFVQREEDCRSSSRFSIGSSFRKTEKAVDKEEELLIQEEVPDMSREDQKILHKHKHKIVVSDLEFKNRWSNVSSSDLMFLNSEMLNTMSSNRFSSAHLNHEPATATGNEEIMKIREEMEMKRLFENKVSTMNKNASASSPTFPSTSDYIATSAHASRTMNQGEKRSMSEITALSRFGNLGFKYRNKEPSLLENNVKEERMRRLWLPIARRTVQWFANREKRTQQPLDV</sequence>
<evidence type="ECO:0000313" key="18">
    <source>
        <dbReference type="Proteomes" id="UP000515124"/>
    </source>
</evidence>
<comment type="catalytic activity">
    <reaction evidence="1">
        <text>S-ubiquitinyl-[E2 ubiquitin-conjugating enzyme]-L-cysteine + [acceptor protein]-L-lysine = [E2 ubiquitin-conjugating enzyme]-L-cysteine + N(6)-ubiquitinyl-[acceptor protein]-L-lysine.</text>
        <dbReference type="EC" id="2.3.2.27"/>
    </reaction>
</comment>
<dbReference type="SUPFAM" id="SSF57850">
    <property type="entry name" value="RING/U-box"/>
    <property type="match status" value="1"/>
</dbReference>
<dbReference type="GO" id="GO:0008270">
    <property type="term" value="F:zinc ion binding"/>
    <property type="evidence" value="ECO:0007669"/>
    <property type="project" value="UniProtKB-KW"/>
</dbReference>
<evidence type="ECO:0000256" key="9">
    <source>
        <dbReference type="ARBA" id="ARBA00022771"/>
    </source>
</evidence>
<evidence type="ECO:0000256" key="2">
    <source>
        <dbReference type="ARBA" id="ARBA00004167"/>
    </source>
</evidence>
<comment type="subcellular location">
    <subcellularLocation>
        <location evidence="2">Membrane</location>
        <topology evidence="2">Single-pass membrane protein</topology>
    </subcellularLocation>
</comment>
<feature type="transmembrane region" description="Helical" evidence="16">
    <location>
        <begin position="94"/>
        <end position="116"/>
    </location>
</feature>
<dbReference type="PANTHER" id="PTHR46539:SF1">
    <property type="entry name" value="E3 UBIQUITIN-PROTEIN LIGASE ATL42"/>
    <property type="match status" value="1"/>
</dbReference>
<dbReference type="FunFam" id="3.30.40.10:FF:000285">
    <property type="entry name" value="RING-H2 finger protein ATL43"/>
    <property type="match status" value="1"/>
</dbReference>
<keyword evidence="12 16" id="KW-1133">Transmembrane helix</keyword>
<keyword evidence="9 15" id="KW-0863">Zinc-finger</keyword>
<evidence type="ECO:0000256" key="8">
    <source>
        <dbReference type="ARBA" id="ARBA00022729"/>
    </source>
</evidence>
<evidence type="ECO:0000256" key="5">
    <source>
        <dbReference type="ARBA" id="ARBA00022679"/>
    </source>
</evidence>
<keyword evidence="5" id="KW-0808">Transferase</keyword>
<dbReference type="GO" id="GO:0016020">
    <property type="term" value="C:membrane"/>
    <property type="evidence" value="ECO:0007669"/>
    <property type="project" value="UniProtKB-SubCell"/>
</dbReference>
<dbReference type="Gene3D" id="3.30.40.10">
    <property type="entry name" value="Zinc/RING finger domain, C3HC4 (zinc finger)"/>
    <property type="match status" value="1"/>
</dbReference>
<evidence type="ECO:0000256" key="10">
    <source>
        <dbReference type="ARBA" id="ARBA00022786"/>
    </source>
</evidence>
<evidence type="ECO:0000256" key="11">
    <source>
        <dbReference type="ARBA" id="ARBA00022833"/>
    </source>
</evidence>
<dbReference type="RefSeq" id="XP_021807234.1">
    <property type="nucleotide sequence ID" value="XM_021951542.1"/>
</dbReference>
<feature type="transmembrane region" description="Helical" evidence="16">
    <location>
        <begin position="52"/>
        <end position="74"/>
    </location>
</feature>
<evidence type="ECO:0000256" key="4">
    <source>
        <dbReference type="ARBA" id="ARBA00012483"/>
    </source>
</evidence>
<evidence type="ECO:0000256" key="6">
    <source>
        <dbReference type="ARBA" id="ARBA00022692"/>
    </source>
</evidence>
<evidence type="ECO:0000256" key="12">
    <source>
        <dbReference type="ARBA" id="ARBA00022989"/>
    </source>
</evidence>
<accession>A0A6P5RVV5</accession>
<evidence type="ECO:0000256" key="16">
    <source>
        <dbReference type="SAM" id="Phobius"/>
    </source>
</evidence>
<evidence type="ECO:0000256" key="1">
    <source>
        <dbReference type="ARBA" id="ARBA00000900"/>
    </source>
</evidence>
<dbReference type="InterPro" id="IPR001841">
    <property type="entry name" value="Znf_RING"/>
</dbReference>
<dbReference type="AlphaFoldDB" id="A0A6P5RVV5"/>
<evidence type="ECO:0000259" key="17">
    <source>
        <dbReference type="PROSITE" id="PS50089"/>
    </source>
</evidence>
<dbReference type="CDD" id="cd16461">
    <property type="entry name" value="RING-H2_EL5-like"/>
    <property type="match status" value="1"/>
</dbReference>
<reference evidence="19" key="1">
    <citation type="submission" date="2025-08" db="UniProtKB">
        <authorList>
            <consortium name="RefSeq"/>
        </authorList>
    </citation>
    <scope>IDENTIFICATION</scope>
</reference>